<keyword evidence="2" id="KW-1185">Reference proteome</keyword>
<name>A0AA35WXS7_GEOBA</name>
<dbReference type="AlphaFoldDB" id="A0AA35WXS7"/>
<dbReference type="Proteomes" id="UP001174909">
    <property type="component" value="Unassembled WGS sequence"/>
</dbReference>
<protein>
    <submittedName>
        <fullName evidence="1">Uncharacterized protein</fullName>
    </submittedName>
</protein>
<sequence length="63" mass="6416">MQGLHITATGNAVGLLLCGRVQSMAPHTSGAGTVCSRTLSFSSLCPYACCKPCSPAGSVFQLQ</sequence>
<gene>
    <name evidence="1" type="ORF">GBAR_LOCUS17276</name>
</gene>
<organism evidence="1 2">
    <name type="scientific">Geodia barretti</name>
    <name type="common">Barrett's horny sponge</name>
    <dbReference type="NCBI Taxonomy" id="519541"/>
    <lineage>
        <taxon>Eukaryota</taxon>
        <taxon>Metazoa</taxon>
        <taxon>Porifera</taxon>
        <taxon>Demospongiae</taxon>
        <taxon>Heteroscleromorpha</taxon>
        <taxon>Tetractinellida</taxon>
        <taxon>Astrophorina</taxon>
        <taxon>Geodiidae</taxon>
        <taxon>Geodia</taxon>
    </lineage>
</organism>
<feature type="non-terminal residue" evidence="1">
    <location>
        <position position="63"/>
    </location>
</feature>
<dbReference type="EMBL" id="CASHTH010002482">
    <property type="protein sequence ID" value="CAI8030462.1"/>
    <property type="molecule type" value="Genomic_DNA"/>
</dbReference>
<accession>A0AA35WXS7</accession>
<proteinExistence type="predicted"/>
<evidence type="ECO:0000313" key="2">
    <source>
        <dbReference type="Proteomes" id="UP001174909"/>
    </source>
</evidence>
<reference evidence="1" key="1">
    <citation type="submission" date="2023-03" db="EMBL/GenBank/DDBJ databases">
        <authorList>
            <person name="Steffen K."/>
            <person name="Cardenas P."/>
        </authorList>
    </citation>
    <scope>NUCLEOTIDE SEQUENCE</scope>
</reference>
<comment type="caution">
    <text evidence="1">The sequence shown here is derived from an EMBL/GenBank/DDBJ whole genome shotgun (WGS) entry which is preliminary data.</text>
</comment>
<evidence type="ECO:0000313" key="1">
    <source>
        <dbReference type="EMBL" id="CAI8030462.1"/>
    </source>
</evidence>